<sequence>MWQRVDLAWGELITGAIGGVLEHNPDGLDPVPPLGAVIAAFLALCAKLKPKIVMGHPGPRRRAALAREHAIRAKLVTAIATPQQSSRDVSTWGHKRPRTCLGRGAQQQLSMDQQELQGARLQFTVHQQQLQDAQQQLALDEQQLQGAQHQLSLDQQQLQGAQHQLSLDQQLLQDAQRKVAVDQQQLQGAQHQLAVDQQQLQGAQHQLAVDLEQLQGTQHQLAQALEQMQNGRTGLERSELLLRQHIDACMRVAKCCVVVLPCAQEGGAYQHCDRH</sequence>
<reference evidence="2 3" key="1">
    <citation type="submission" date="2020-02" db="EMBL/GenBank/DDBJ databases">
        <title>Draft genome sequence of Haematococcus lacustris strain NIES-144.</title>
        <authorList>
            <person name="Morimoto D."/>
            <person name="Nakagawa S."/>
            <person name="Yoshida T."/>
            <person name="Sawayama S."/>
        </authorList>
    </citation>
    <scope>NUCLEOTIDE SEQUENCE [LARGE SCALE GENOMIC DNA]</scope>
    <source>
        <strain evidence="2 3">NIES-144</strain>
    </source>
</reference>
<evidence type="ECO:0000256" key="1">
    <source>
        <dbReference type="SAM" id="Coils"/>
    </source>
</evidence>
<gene>
    <name evidence="2" type="ORF">HaLaN_08631</name>
</gene>
<keyword evidence="3" id="KW-1185">Reference proteome</keyword>
<organism evidence="2 3">
    <name type="scientific">Haematococcus lacustris</name>
    <name type="common">Green alga</name>
    <name type="synonym">Haematococcus pluvialis</name>
    <dbReference type="NCBI Taxonomy" id="44745"/>
    <lineage>
        <taxon>Eukaryota</taxon>
        <taxon>Viridiplantae</taxon>
        <taxon>Chlorophyta</taxon>
        <taxon>core chlorophytes</taxon>
        <taxon>Chlorophyceae</taxon>
        <taxon>CS clade</taxon>
        <taxon>Chlamydomonadales</taxon>
        <taxon>Haematococcaceae</taxon>
        <taxon>Haematococcus</taxon>
    </lineage>
</organism>
<dbReference type="Proteomes" id="UP000485058">
    <property type="component" value="Unassembled WGS sequence"/>
</dbReference>
<evidence type="ECO:0000313" key="2">
    <source>
        <dbReference type="EMBL" id="GFH12865.1"/>
    </source>
</evidence>
<accession>A0A699YUF6</accession>
<proteinExistence type="predicted"/>
<evidence type="ECO:0000313" key="3">
    <source>
        <dbReference type="Proteomes" id="UP000485058"/>
    </source>
</evidence>
<dbReference type="AlphaFoldDB" id="A0A699YUF6"/>
<dbReference type="EMBL" id="BLLF01000548">
    <property type="protein sequence ID" value="GFH12865.1"/>
    <property type="molecule type" value="Genomic_DNA"/>
</dbReference>
<dbReference type="SUPFAM" id="SSF57997">
    <property type="entry name" value="Tropomyosin"/>
    <property type="match status" value="1"/>
</dbReference>
<name>A0A699YUF6_HAELA</name>
<comment type="caution">
    <text evidence="2">The sequence shown here is derived from an EMBL/GenBank/DDBJ whole genome shotgun (WGS) entry which is preliminary data.</text>
</comment>
<protein>
    <submittedName>
        <fullName evidence="2">Chromosome segregation protein SMC</fullName>
    </submittedName>
</protein>
<keyword evidence="1" id="KW-0175">Coiled coil</keyword>
<feature type="coiled-coil region" evidence="1">
    <location>
        <begin position="116"/>
        <end position="231"/>
    </location>
</feature>